<evidence type="ECO:0000313" key="6">
    <source>
        <dbReference type="EMBL" id="VAW40246.1"/>
    </source>
</evidence>
<protein>
    <submittedName>
        <fullName evidence="6">Ribosome-associated heat shock protein implicated in the recycling of the 50S subunit (S4 paralog)</fullName>
    </submittedName>
</protein>
<gene>
    <name evidence="6" type="ORF">MNBD_DELTA04-1657</name>
</gene>
<dbReference type="InterPro" id="IPR025708">
    <property type="entry name" value="HSP15"/>
</dbReference>
<comment type="similarity">
    <text evidence="1">Belongs to the HSP15 family.</text>
</comment>
<feature type="domain" description="RNA-binding S4" evidence="5">
    <location>
        <begin position="14"/>
        <end position="75"/>
    </location>
</feature>
<dbReference type="PIRSF" id="PIRSF016821">
    <property type="entry name" value="HSP15"/>
    <property type="match status" value="1"/>
</dbReference>
<dbReference type="InterPro" id="IPR002942">
    <property type="entry name" value="S4_RNA-bd"/>
</dbReference>
<dbReference type="SMART" id="SM00363">
    <property type="entry name" value="S4"/>
    <property type="match status" value="1"/>
</dbReference>
<dbReference type="GO" id="GO:0034605">
    <property type="term" value="P:cellular response to heat"/>
    <property type="evidence" value="ECO:0007669"/>
    <property type="project" value="InterPro"/>
</dbReference>
<keyword evidence="2" id="KW-0694">RNA-binding</keyword>
<reference evidence="6" key="1">
    <citation type="submission" date="2018-06" db="EMBL/GenBank/DDBJ databases">
        <authorList>
            <person name="Zhirakovskaya E."/>
        </authorList>
    </citation>
    <scope>NUCLEOTIDE SEQUENCE</scope>
</reference>
<feature type="region of interest" description="Disordered" evidence="4">
    <location>
        <begin position="95"/>
        <end position="136"/>
    </location>
</feature>
<dbReference type="PROSITE" id="PS50889">
    <property type="entry name" value="S4"/>
    <property type="match status" value="1"/>
</dbReference>
<sequence>MIEVKRRLPAEEKVRIDKWLWAARFFKTRSLAARAVSGGHVHVNGSRSKPARPVQVGDELCVRRGMLEFVVLVQQLSSRRGPAELARTLYRETDESIRRRERSREERRLLNAAAPAPERRPDKRERRKIRQFIRKD</sequence>
<dbReference type="AlphaFoldDB" id="A0A3B0W6J2"/>
<dbReference type="SUPFAM" id="SSF55174">
    <property type="entry name" value="Alpha-L RNA-binding motif"/>
    <property type="match status" value="1"/>
</dbReference>
<dbReference type="CDD" id="cd00165">
    <property type="entry name" value="S4"/>
    <property type="match status" value="1"/>
</dbReference>
<proteinExistence type="inferred from homology"/>
<dbReference type="GO" id="GO:0043023">
    <property type="term" value="F:ribosomal large subunit binding"/>
    <property type="evidence" value="ECO:0007669"/>
    <property type="project" value="InterPro"/>
</dbReference>
<evidence type="ECO:0000259" key="5">
    <source>
        <dbReference type="SMART" id="SM00363"/>
    </source>
</evidence>
<feature type="compositionally biased region" description="Basic and acidic residues" evidence="4">
    <location>
        <begin position="95"/>
        <end position="109"/>
    </location>
</feature>
<keyword evidence="6" id="KW-0346">Stress response</keyword>
<dbReference type="GO" id="GO:0003727">
    <property type="term" value="F:single-stranded RNA binding"/>
    <property type="evidence" value="ECO:0007669"/>
    <property type="project" value="InterPro"/>
</dbReference>
<evidence type="ECO:0000256" key="1">
    <source>
        <dbReference type="ARBA" id="ARBA00008396"/>
    </source>
</evidence>
<feature type="compositionally biased region" description="Basic residues" evidence="4">
    <location>
        <begin position="125"/>
        <end position="136"/>
    </location>
</feature>
<name>A0A3B0W6J2_9ZZZZ</name>
<dbReference type="Gene3D" id="3.10.290.10">
    <property type="entry name" value="RNA-binding S4 domain"/>
    <property type="match status" value="1"/>
</dbReference>
<dbReference type="InterPro" id="IPR036986">
    <property type="entry name" value="S4_RNA-bd_sf"/>
</dbReference>
<evidence type="ECO:0000256" key="3">
    <source>
        <dbReference type="ARBA" id="ARBA00023125"/>
    </source>
</evidence>
<evidence type="ECO:0000256" key="2">
    <source>
        <dbReference type="ARBA" id="ARBA00022884"/>
    </source>
</evidence>
<evidence type="ECO:0000256" key="4">
    <source>
        <dbReference type="SAM" id="MobiDB-lite"/>
    </source>
</evidence>
<accession>A0A3B0W6J2</accession>
<organism evidence="6">
    <name type="scientific">hydrothermal vent metagenome</name>
    <dbReference type="NCBI Taxonomy" id="652676"/>
    <lineage>
        <taxon>unclassified sequences</taxon>
        <taxon>metagenomes</taxon>
        <taxon>ecological metagenomes</taxon>
    </lineage>
</organism>
<dbReference type="Pfam" id="PF01479">
    <property type="entry name" value="S4"/>
    <property type="match status" value="1"/>
</dbReference>
<dbReference type="GO" id="GO:0003677">
    <property type="term" value="F:DNA binding"/>
    <property type="evidence" value="ECO:0007669"/>
    <property type="project" value="UniProtKB-KW"/>
</dbReference>
<keyword evidence="3" id="KW-0238">DNA-binding</keyword>
<dbReference type="EMBL" id="UOEY01000098">
    <property type="protein sequence ID" value="VAW40246.1"/>
    <property type="molecule type" value="Genomic_DNA"/>
</dbReference>